<sequence>MSQPYLGEIRMFSFNFIPKGWARCDGQLLPINQNQALFSILGTMYGGDGRTTFALPDMRGRMPMHNAQPGARGGEAMHTLTAQELPQHTHAMQAVNQTDPNVLRSTSPSGNYLCSIPAGGANVFHGYDGSAALAAGSVGNVGGGQPHENRQPYATSMFGIALSGIFPSYN</sequence>
<dbReference type="AlphaFoldDB" id="A0A845GBR9"/>
<evidence type="ECO:0000259" key="1">
    <source>
        <dbReference type="Pfam" id="PF07484"/>
    </source>
</evidence>
<evidence type="ECO:0000313" key="3">
    <source>
        <dbReference type="Proteomes" id="UP000470302"/>
    </source>
</evidence>
<dbReference type="Gene3D" id="3.90.1340.10">
    <property type="entry name" value="Phage tail collar domain"/>
    <property type="match status" value="1"/>
</dbReference>
<dbReference type="RefSeq" id="WP_161099109.1">
    <property type="nucleotide sequence ID" value="NZ_WWCW01000113.1"/>
</dbReference>
<protein>
    <submittedName>
        <fullName evidence="2">Phage tail protein</fullName>
    </submittedName>
</protein>
<evidence type="ECO:0000313" key="2">
    <source>
        <dbReference type="EMBL" id="MYM90307.1"/>
    </source>
</evidence>
<dbReference type="Pfam" id="PF07484">
    <property type="entry name" value="Collar"/>
    <property type="match status" value="1"/>
</dbReference>
<feature type="domain" description="Phage tail collar" evidence="1">
    <location>
        <begin position="7"/>
        <end position="63"/>
    </location>
</feature>
<gene>
    <name evidence="2" type="ORF">GTP91_24435</name>
</gene>
<dbReference type="EMBL" id="WWCW01000113">
    <property type="protein sequence ID" value="MYM90307.1"/>
    <property type="molecule type" value="Genomic_DNA"/>
</dbReference>
<dbReference type="InterPro" id="IPR011083">
    <property type="entry name" value="Phage_tail_collar_dom"/>
</dbReference>
<comment type="caution">
    <text evidence="2">The sequence shown here is derived from an EMBL/GenBank/DDBJ whole genome shotgun (WGS) entry which is preliminary data.</text>
</comment>
<accession>A0A845GBR9</accession>
<proteinExistence type="predicted"/>
<reference evidence="2 3" key="1">
    <citation type="submission" date="2020-01" db="EMBL/GenBank/DDBJ databases">
        <title>Novel species isolated from a subtropical stream in China.</title>
        <authorList>
            <person name="Lu H."/>
        </authorList>
    </citation>
    <scope>NUCLEOTIDE SEQUENCE [LARGE SCALE GENOMIC DNA]</scope>
    <source>
        <strain evidence="2 3">FT82W</strain>
    </source>
</reference>
<dbReference type="InterPro" id="IPR037053">
    <property type="entry name" value="Phage_tail_collar_dom_sf"/>
</dbReference>
<organism evidence="2 3">
    <name type="scientific">Duganella vulcania</name>
    <dbReference type="NCBI Taxonomy" id="2692166"/>
    <lineage>
        <taxon>Bacteria</taxon>
        <taxon>Pseudomonadati</taxon>
        <taxon>Pseudomonadota</taxon>
        <taxon>Betaproteobacteria</taxon>
        <taxon>Burkholderiales</taxon>
        <taxon>Oxalobacteraceae</taxon>
        <taxon>Telluria group</taxon>
        <taxon>Duganella</taxon>
    </lineage>
</organism>
<dbReference type="Proteomes" id="UP000470302">
    <property type="component" value="Unassembled WGS sequence"/>
</dbReference>
<dbReference type="SUPFAM" id="SSF88874">
    <property type="entry name" value="Receptor-binding domain of short tail fibre protein gp12"/>
    <property type="match status" value="1"/>
</dbReference>
<name>A0A845GBR9_9BURK</name>